<protein>
    <submittedName>
        <fullName evidence="1">Uncharacterized protein</fullName>
    </submittedName>
</protein>
<comment type="caution">
    <text evidence="1">The sequence shown here is derived from an EMBL/GenBank/DDBJ whole genome shotgun (WGS) entry which is preliminary data.</text>
</comment>
<dbReference type="AlphaFoldDB" id="A0A4Z2HHX4"/>
<keyword evidence="2" id="KW-1185">Reference proteome</keyword>
<evidence type="ECO:0000313" key="2">
    <source>
        <dbReference type="Proteomes" id="UP000314294"/>
    </source>
</evidence>
<gene>
    <name evidence="1" type="ORF">EYF80_024379</name>
</gene>
<proteinExistence type="predicted"/>
<organism evidence="1 2">
    <name type="scientific">Liparis tanakae</name>
    <name type="common">Tanaka's snailfish</name>
    <dbReference type="NCBI Taxonomy" id="230148"/>
    <lineage>
        <taxon>Eukaryota</taxon>
        <taxon>Metazoa</taxon>
        <taxon>Chordata</taxon>
        <taxon>Craniata</taxon>
        <taxon>Vertebrata</taxon>
        <taxon>Euteleostomi</taxon>
        <taxon>Actinopterygii</taxon>
        <taxon>Neopterygii</taxon>
        <taxon>Teleostei</taxon>
        <taxon>Neoteleostei</taxon>
        <taxon>Acanthomorphata</taxon>
        <taxon>Eupercaria</taxon>
        <taxon>Perciformes</taxon>
        <taxon>Cottioidei</taxon>
        <taxon>Cottales</taxon>
        <taxon>Liparidae</taxon>
        <taxon>Liparis</taxon>
    </lineage>
</organism>
<accession>A0A4Z2HHX4</accession>
<dbReference type="EMBL" id="SRLO01000235">
    <property type="protein sequence ID" value="TNN65438.1"/>
    <property type="molecule type" value="Genomic_DNA"/>
</dbReference>
<dbReference type="Proteomes" id="UP000314294">
    <property type="component" value="Unassembled WGS sequence"/>
</dbReference>
<reference evidence="1 2" key="1">
    <citation type="submission" date="2019-03" db="EMBL/GenBank/DDBJ databases">
        <title>First draft genome of Liparis tanakae, snailfish: a comprehensive survey of snailfish specific genes.</title>
        <authorList>
            <person name="Kim W."/>
            <person name="Song I."/>
            <person name="Jeong J.-H."/>
            <person name="Kim D."/>
            <person name="Kim S."/>
            <person name="Ryu S."/>
            <person name="Song J.Y."/>
            <person name="Lee S.K."/>
        </authorList>
    </citation>
    <scope>NUCLEOTIDE SEQUENCE [LARGE SCALE GENOMIC DNA]</scope>
    <source>
        <tissue evidence="1">Muscle</tissue>
    </source>
</reference>
<sequence length="72" mass="8122">MARRRVNNPFILLERMSEQPTWGERSAVGATDWQFADEIEAPESTMESEWEDLILIPCITLVDAPASSADQV</sequence>
<dbReference type="OrthoDB" id="123207at2759"/>
<name>A0A4Z2HHX4_9TELE</name>
<evidence type="ECO:0000313" key="1">
    <source>
        <dbReference type="EMBL" id="TNN65438.1"/>
    </source>
</evidence>